<organism evidence="7 8">
    <name type="scientific">Ignatzschineria cameli</name>
    <dbReference type="NCBI Taxonomy" id="2182793"/>
    <lineage>
        <taxon>Bacteria</taxon>
        <taxon>Pseudomonadati</taxon>
        <taxon>Pseudomonadota</taxon>
        <taxon>Gammaproteobacteria</taxon>
        <taxon>Cardiobacteriales</taxon>
        <taxon>Ignatzschineriaceae</taxon>
        <taxon>Ignatzschineria</taxon>
    </lineage>
</organism>
<evidence type="ECO:0000313" key="8">
    <source>
        <dbReference type="Proteomes" id="UP000245217"/>
    </source>
</evidence>
<dbReference type="PANTHER" id="PTHR33420:SF3">
    <property type="entry name" value="FIMBRIAL SUBUNIT ELFA"/>
    <property type="match status" value="1"/>
</dbReference>
<keyword evidence="4" id="KW-0281">Fimbrium</keyword>
<dbReference type="InterPro" id="IPR050263">
    <property type="entry name" value="Bact_Fimbrial_Adh_Pro"/>
</dbReference>
<evidence type="ECO:0000313" key="7">
    <source>
        <dbReference type="EMBL" id="PWD92986.1"/>
    </source>
</evidence>
<evidence type="ECO:0000256" key="3">
    <source>
        <dbReference type="ARBA" id="ARBA00022729"/>
    </source>
</evidence>
<dbReference type="Gene3D" id="2.60.40.1090">
    <property type="entry name" value="Fimbrial-type adhesion domain"/>
    <property type="match status" value="1"/>
</dbReference>
<keyword evidence="3 5" id="KW-0732">Signal</keyword>
<protein>
    <recommendedName>
        <fullName evidence="6">Fimbrial-type adhesion domain-containing protein</fullName>
    </recommendedName>
</protein>
<evidence type="ECO:0000256" key="5">
    <source>
        <dbReference type="SAM" id="SignalP"/>
    </source>
</evidence>
<evidence type="ECO:0000256" key="2">
    <source>
        <dbReference type="ARBA" id="ARBA00006671"/>
    </source>
</evidence>
<evidence type="ECO:0000259" key="6">
    <source>
        <dbReference type="Pfam" id="PF00419"/>
    </source>
</evidence>
<sequence length="184" mass="19135">MKKLSLALVAALSLSTAAFAQTAGSDGQIKFTGTITEKGCTIIAGNSATVNLGSMPKAHLMKQKYGAWGTGQVRFVDCNLEIDGEKPEKPLQTVSITIQKGAKSTVTTAPDLWANDGTAQNVGIEVEIDGQKITPNGTPSPLEAKIDSVNGTATYNVRGRMVGAETGVTAGNVETTVSFVANYK</sequence>
<dbReference type="RefSeq" id="WP_109201310.1">
    <property type="nucleotide sequence ID" value="NZ_QEWS01000012.1"/>
</dbReference>
<evidence type="ECO:0000256" key="1">
    <source>
        <dbReference type="ARBA" id="ARBA00004561"/>
    </source>
</evidence>
<comment type="similarity">
    <text evidence="2">Belongs to the fimbrial protein family.</text>
</comment>
<dbReference type="InterPro" id="IPR036937">
    <property type="entry name" value="Adhesion_dom_fimbrial_sf"/>
</dbReference>
<reference evidence="8" key="1">
    <citation type="submission" date="2018-05" db="EMBL/GenBank/DDBJ databases">
        <title>Ignatzschineria dubaiensis sp. nov., isolated from necrotic foot tissues of dromedaries (Camelus dromedarius) and associated maggots in Dubai, United Arab Emirates.</title>
        <authorList>
            <person name="Tsang C.C."/>
            <person name="Tang J.Y.M."/>
            <person name="Fong J.Y.H."/>
            <person name="Kinne J."/>
            <person name="Lee H.H."/>
            <person name="Joseph M."/>
            <person name="Jose S."/>
            <person name="Schuster R.K."/>
            <person name="Tang Y."/>
            <person name="Sivakumar S."/>
            <person name="Chen J.H.K."/>
            <person name="Teng J.L.L."/>
            <person name="Lau S.K.P."/>
            <person name="Wernery U."/>
            <person name="Woo P.C.Y."/>
        </authorList>
    </citation>
    <scope>NUCLEOTIDE SEQUENCE [LARGE SCALE GENOMIC DNA]</scope>
    <source>
        <strain evidence="8">UAE-HKU58</strain>
    </source>
</reference>
<gene>
    <name evidence="7" type="ORF">DC078_03985</name>
</gene>
<name>A0ABX5L0N1_9GAMM</name>
<dbReference type="SUPFAM" id="SSF49401">
    <property type="entry name" value="Bacterial adhesins"/>
    <property type="match status" value="1"/>
</dbReference>
<dbReference type="InterPro" id="IPR000259">
    <property type="entry name" value="Adhesion_dom_fimbrial"/>
</dbReference>
<dbReference type="InterPro" id="IPR008966">
    <property type="entry name" value="Adhesion_dom_sf"/>
</dbReference>
<feature type="signal peptide" evidence="5">
    <location>
        <begin position="1"/>
        <end position="20"/>
    </location>
</feature>
<evidence type="ECO:0000256" key="4">
    <source>
        <dbReference type="ARBA" id="ARBA00023263"/>
    </source>
</evidence>
<comment type="caution">
    <text evidence="7">The sequence shown here is derived from an EMBL/GenBank/DDBJ whole genome shotgun (WGS) entry which is preliminary data.</text>
</comment>
<keyword evidence="8" id="KW-1185">Reference proteome</keyword>
<proteinExistence type="inferred from homology"/>
<feature type="domain" description="Fimbrial-type adhesion" evidence="6">
    <location>
        <begin position="29"/>
        <end position="184"/>
    </location>
</feature>
<dbReference type="EMBL" id="QEWV01000003">
    <property type="protein sequence ID" value="PWD92986.1"/>
    <property type="molecule type" value="Genomic_DNA"/>
</dbReference>
<accession>A0ABX5L0N1</accession>
<dbReference type="Proteomes" id="UP000245217">
    <property type="component" value="Unassembled WGS sequence"/>
</dbReference>
<dbReference type="PANTHER" id="PTHR33420">
    <property type="entry name" value="FIMBRIAL SUBUNIT ELFA-RELATED"/>
    <property type="match status" value="1"/>
</dbReference>
<comment type="subcellular location">
    <subcellularLocation>
        <location evidence="1">Fimbrium</location>
    </subcellularLocation>
</comment>
<dbReference type="Pfam" id="PF00419">
    <property type="entry name" value="Fimbrial"/>
    <property type="match status" value="1"/>
</dbReference>
<feature type="chain" id="PRO_5047034010" description="Fimbrial-type adhesion domain-containing protein" evidence="5">
    <location>
        <begin position="21"/>
        <end position="184"/>
    </location>
</feature>